<gene>
    <name evidence="1" type="ORF">DSO57_1022657</name>
</gene>
<accession>A0ACC2T3K5</accession>
<name>A0ACC2T3K5_9FUNG</name>
<proteinExistence type="predicted"/>
<comment type="caution">
    <text evidence="1">The sequence shown here is derived from an EMBL/GenBank/DDBJ whole genome shotgun (WGS) entry which is preliminary data.</text>
</comment>
<dbReference type="EMBL" id="QTSX02003665">
    <property type="protein sequence ID" value="KAJ9069036.1"/>
    <property type="molecule type" value="Genomic_DNA"/>
</dbReference>
<evidence type="ECO:0000313" key="1">
    <source>
        <dbReference type="EMBL" id="KAJ9069036.1"/>
    </source>
</evidence>
<reference evidence="1" key="1">
    <citation type="submission" date="2022-04" db="EMBL/GenBank/DDBJ databases">
        <title>Genome of the entomopathogenic fungus Entomophthora muscae.</title>
        <authorList>
            <person name="Elya C."/>
            <person name="Lovett B.R."/>
            <person name="Lee E."/>
            <person name="Macias A.M."/>
            <person name="Hajek A.E."/>
            <person name="De Bivort B.L."/>
            <person name="Kasson M.T."/>
            <person name="De Fine Licht H.H."/>
            <person name="Stajich J.E."/>
        </authorList>
    </citation>
    <scope>NUCLEOTIDE SEQUENCE</scope>
    <source>
        <strain evidence="1">Berkeley</strain>
    </source>
</reference>
<organism evidence="1 2">
    <name type="scientific">Entomophthora muscae</name>
    <dbReference type="NCBI Taxonomy" id="34485"/>
    <lineage>
        <taxon>Eukaryota</taxon>
        <taxon>Fungi</taxon>
        <taxon>Fungi incertae sedis</taxon>
        <taxon>Zoopagomycota</taxon>
        <taxon>Entomophthoromycotina</taxon>
        <taxon>Entomophthoromycetes</taxon>
        <taxon>Entomophthorales</taxon>
        <taxon>Entomophthoraceae</taxon>
        <taxon>Entomophthora</taxon>
    </lineage>
</organism>
<keyword evidence="2" id="KW-1185">Reference proteome</keyword>
<dbReference type="Proteomes" id="UP001165960">
    <property type="component" value="Unassembled WGS sequence"/>
</dbReference>
<evidence type="ECO:0000313" key="2">
    <source>
        <dbReference type="Proteomes" id="UP001165960"/>
    </source>
</evidence>
<sequence>MSFVSSQIGLTRHVLRAQAYSRFYFTKTFKIPNIKIDARKFSSNSANKNNQNHVSNLDLTSEIFANAPGSLEIVIQNIVGLNHSILHAVSSFGGLSWFATIIVTTIALRTCTTLPIAIYQQRKVAKLNALKPVLEAWGNTYKRQYGSKPLIDPTSILFLQKGIENRYKKKVQQLYKDYGYSPLALYALPFVQLPLFFSMSFTIRSMSGSPLFGWESFAKFNEPGMATGGISWLYDLTLQDPTMILPFCLVAVHLLNIELSTLLSVSQITRNQKILSNVGRGLGVLMFPVAAVSPMALSVFWITSASFSLLQNVMLRLSIVRRALKLPAIPAPTAAA</sequence>
<protein>
    <submittedName>
        <fullName evidence="1">Uncharacterized protein</fullName>
    </submittedName>
</protein>